<evidence type="ECO:0000313" key="8">
    <source>
        <dbReference type="Proteomes" id="UP000570514"/>
    </source>
</evidence>
<evidence type="ECO:0000256" key="1">
    <source>
        <dbReference type="ARBA" id="ARBA00004141"/>
    </source>
</evidence>
<feature type="transmembrane region" description="Helical" evidence="5">
    <location>
        <begin position="346"/>
        <end position="366"/>
    </location>
</feature>
<evidence type="ECO:0000256" key="5">
    <source>
        <dbReference type="SAM" id="Phobius"/>
    </source>
</evidence>
<evidence type="ECO:0000259" key="6">
    <source>
        <dbReference type="PROSITE" id="PS50850"/>
    </source>
</evidence>
<evidence type="ECO:0000256" key="2">
    <source>
        <dbReference type="ARBA" id="ARBA00022692"/>
    </source>
</evidence>
<name>A0A846MWJ3_9PROT</name>
<feature type="transmembrane region" description="Helical" evidence="5">
    <location>
        <begin position="378"/>
        <end position="402"/>
    </location>
</feature>
<keyword evidence="8" id="KW-1185">Reference proteome</keyword>
<evidence type="ECO:0000256" key="4">
    <source>
        <dbReference type="ARBA" id="ARBA00023136"/>
    </source>
</evidence>
<feature type="transmembrane region" description="Helical" evidence="5">
    <location>
        <begin position="94"/>
        <end position="114"/>
    </location>
</feature>
<keyword evidence="3 5" id="KW-1133">Transmembrane helix</keyword>
<keyword evidence="2 5" id="KW-0812">Transmembrane</keyword>
<dbReference type="InterPro" id="IPR011701">
    <property type="entry name" value="MFS"/>
</dbReference>
<dbReference type="PANTHER" id="PTHR11662">
    <property type="entry name" value="SOLUTE CARRIER FAMILY 17"/>
    <property type="match status" value="1"/>
</dbReference>
<feature type="transmembrane region" description="Helical" evidence="5">
    <location>
        <begin position="120"/>
        <end position="145"/>
    </location>
</feature>
<feature type="transmembrane region" description="Helical" evidence="5">
    <location>
        <begin position="21"/>
        <end position="40"/>
    </location>
</feature>
<sequence>MMSKSEGAVAQAGPTPVKASGWYRWVVCGLIFTATSLLYVDRLTIGYLRPSLTAQYHWTENDYASVVQFFMFAYAIGFLLFGQIIDKLGAKRGYMIAVTVWTLAHVGCALIGFLPVQYVLVSFMLSQAVLGLGQGGNFPAALKVVAEWFPQRERSLAIGWFNAGSNLGAILTPLIVPFVLLAFGWQWAFVATGLLSILWLLVWIPFYSKPAESRFTSKEELAYIESDPIVPVKQLPWSRVLLKRETWAYGLGKLLTDPVWFFYSFWLPSYFTSAYLKDYGLFLGVQLPIILIFLISDFGSVLGGWMSSAMIKSGLSVNKARKFSLLICAACVLPVGFMTMLSTNLWFTITVIGIAAAAHQAFSANLMTLTTDLMPKEAVGRCSGIGGTSGAIGGIIMAHGVARALSGLGGYSVVFLVAGLIYVVAVLVIHTLSPRLKPAQF</sequence>
<proteinExistence type="predicted"/>
<keyword evidence="4 5" id="KW-0472">Membrane</keyword>
<organism evidence="7 8">
    <name type="scientific">Rhizomicrobium palustre</name>
    <dbReference type="NCBI Taxonomy" id="189966"/>
    <lineage>
        <taxon>Bacteria</taxon>
        <taxon>Pseudomonadati</taxon>
        <taxon>Pseudomonadota</taxon>
        <taxon>Alphaproteobacteria</taxon>
        <taxon>Micropepsales</taxon>
        <taxon>Micropepsaceae</taxon>
        <taxon>Rhizomicrobium</taxon>
    </lineage>
</organism>
<comment type="caution">
    <text evidence="7">The sequence shown here is derived from an EMBL/GenBank/DDBJ whole genome shotgun (WGS) entry which is preliminary data.</text>
</comment>
<dbReference type="Gene3D" id="1.20.1250.20">
    <property type="entry name" value="MFS general substrate transporter like domains"/>
    <property type="match status" value="2"/>
</dbReference>
<dbReference type="EMBL" id="JAASRM010000001">
    <property type="protein sequence ID" value="NIK87521.1"/>
    <property type="molecule type" value="Genomic_DNA"/>
</dbReference>
<evidence type="ECO:0000313" key="7">
    <source>
        <dbReference type="EMBL" id="NIK87521.1"/>
    </source>
</evidence>
<feature type="transmembrane region" description="Helical" evidence="5">
    <location>
        <begin position="279"/>
        <end position="302"/>
    </location>
</feature>
<dbReference type="GO" id="GO:0015134">
    <property type="term" value="F:hexuronate transmembrane transporter activity"/>
    <property type="evidence" value="ECO:0007669"/>
    <property type="project" value="TreeGrafter"/>
</dbReference>
<evidence type="ECO:0000256" key="3">
    <source>
        <dbReference type="ARBA" id="ARBA00022989"/>
    </source>
</evidence>
<dbReference type="GO" id="GO:0016020">
    <property type="term" value="C:membrane"/>
    <property type="evidence" value="ECO:0007669"/>
    <property type="project" value="UniProtKB-SubCell"/>
</dbReference>
<feature type="transmembrane region" description="Helical" evidence="5">
    <location>
        <begin position="408"/>
        <end position="432"/>
    </location>
</feature>
<feature type="domain" description="Major facilitator superfamily (MFS) profile" evidence="6">
    <location>
        <begin position="27"/>
        <end position="437"/>
    </location>
</feature>
<feature type="transmembrane region" description="Helical" evidence="5">
    <location>
        <begin position="247"/>
        <end position="267"/>
    </location>
</feature>
<feature type="transmembrane region" description="Helical" evidence="5">
    <location>
        <begin position="187"/>
        <end position="208"/>
    </location>
</feature>
<feature type="transmembrane region" description="Helical" evidence="5">
    <location>
        <begin position="157"/>
        <end position="181"/>
    </location>
</feature>
<accession>A0A846MWJ3</accession>
<gene>
    <name evidence="7" type="ORF">FHS83_000839</name>
</gene>
<dbReference type="PANTHER" id="PTHR11662:SF285">
    <property type="entry name" value="HEXURONATE TRANSPORTER"/>
    <property type="match status" value="1"/>
</dbReference>
<dbReference type="AlphaFoldDB" id="A0A846MWJ3"/>
<feature type="transmembrane region" description="Helical" evidence="5">
    <location>
        <begin position="323"/>
        <end position="340"/>
    </location>
</feature>
<reference evidence="7 8" key="1">
    <citation type="submission" date="2020-03" db="EMBL/GenBank/DDBJ databases">
        <title>Genomic Encyclopedia of Type Strains, Phase IV (KMG-IV): sequencing the most valuable type-strain genomes for metagenomic binning, comparative biology and taxonomic classification.</title>
        <authorList>
            <person name="Goeker M."/>
        </authorList>
    </citation>
    <scope>NUCLEOTIDE SEQUENCE [LARGE SCALE GENOMIC DNA]</scope>
    <source>
        <strain evidence="7 8">DSM 19867</strain>
    </source>
</reference>
<comment type="subcellular location">
    <subcellularLocation>
        <location evidence="1">Membrane</location>
        <topology evidence="1">Multi-pass membrane protein</topology>
    </subcellularLocation>
</comment>
<protein>
    <submittedName>
        <fullName evidence="7">ACS family hexuronate transporter-like MFS transporter</fullName>
    </submittedName>
</protein>
<dbReference type="InterPro" id="IPR050382">
    <property type="entry name" value="MFS_Na/Anion_cotransporter"/>
</dbReference>
<dbReference type="SUPFAM" id="SSF103473">
    <property type="entry name" value="MFS general substrate transporter"/>
    <property type="match status" value="1"/>
</dbReference>
<dbReference type="Pfam" id="PF07690">
    <property type="entry name" value="MFS_1"/>
    <property type="match status" value="1"/>
</dbReference>
<dbReference type="PROSITE" id="PS50850">
    <property type="entry name" value="MFS"/>
    <property type="match status" value="1"/>
</dbReference>
<dbReference type="InterPro" id="IPR036259">
    <property type="entry name" value="MFS_trans_sf"/>
</dbReference>
<dbReference type="RefSeq" id="WP_208414219.1">
    <property type="nucleotide sequence ID" value="NZ_BAAADC010000001.1"/>
</dbReference>
<feature type="transmembrane region" description="Helical" evidence="5">
    <location>
        <begin position="63"/>
        <end position="82"/>
    </location>
</feature>
<dbReference type="InterPro" id="IPR020846">
    <property type="entry name" value="MFS_dom"/>
</dbReference>
<dbReference type="Proteomes" id="UP000570514">
    <property type="component" value="Unassembled WGS sequence"/>
</dbReference>